<keyword evidence="3" id="KW-0998">Cell outer membrane</keyword>
<dbReference type="Gene3D" id="3.30.1330.60">
    <property type="entry name" value="OmpA-like domain"/>
    <property type="match status" value="1"/>
</dbReference>
<gene>
    <name evidence="8" type="ORF">OIK40_09905</name>
</gene>
<feature type="region of interest" description="Disordered" evidence="5">
    <location>
        <begin position="106"/>
        <end position="125"/>
    </location>
</feature>
<sequence>MRLAKLALTSGIACSVFVGVPVSAQVTDASELEALGNDALVDELSRRYESALAVSLDDSVTSANDSRHLWALEAKVQCAIALGYMKSSTRDEPSIRKCARAYDLMSRTPRPPAPQVVPPPPPPPRRPDFCTDAGLVTVFFEFDSTEIETDAMTILDTVAQQSRTCGWGAISVVGHTDQAGSDQYNLGLSQERARVVAEALRAKVPASTQISVDAKGESNPRVPLADGTRSPENRRVEITVK</sequence>
<proteinExistence type="predicted"/>
<feature type="region of interest" description="Disordered" evidence="5">
    <location>
        <begin position="213"/>
        <end position="241"/>
    </location>
</feature>
<feature type="compositionally biased region" description="Basic and acidic residues" evidence="5">
    <location>
        <begin position="229"/>
        <end position="241"/>
    </location>
</feature>
<dbReference type="Proteomes" id="UP001216558">
    <property type="component" value="Unassembled WGS sequence"/>
</dbReference>
<dbReference type="PANTHER" id="PTHR30329">
    <property type="entry name" value="STATOR ELEMENT OF FLAGELLAR MOTOR COMPLEX"/>
    <property type="match status" value="1"/>
</dbReference>
<feature type="compositionally biased region" description="Pro residues" evidence="5">
    <location>
        <begin position="109"/>
        <end position="124"/>
    </location>
</feature>
<dbReference type="InterPro" id="IPR036737">
    <property type="entry name" value="OmpA-like_sf"/>
</dbReference>
<feature type="signal peptide" evidence="6">
    <location>
        <begin position="1"/>
        <end position="24"/>
    </location>
</feature>
<keyword evidence="6" id="KW-0732">Signal</keyword>
<dbReference type="SUPFAM" id="SSF103088">
    <property type="entry name" value="OmpA-like"/>
    <property type="match status" value="1"/>
</dbReference>
<evidence type="ECO:0000256" key="4">
    <source>
        <dbReference type="PROSITE-ProRule" id="PRU00473"/>
    </source>
</evidence>
<comment type="caution">
    <text evidence="8">The sequence shown here is derived from an EMBL/GenBank/DDBJ whole genome shotgun (WGS) entry which is preliminary data.</text>
</comment>
<evidence type="ECO:0000256" key="1">
    <source>
        <dbReference type="ARBA" id="ARBA00004442"/>
    </source>
</evidence>
<dbReference type="PRINTS" id="PR01021">
    <property type="entry name" value="OMPADOMAIN"/>
</dbReference>
<dbReference type="PANTHER" id="PTHR30329:SF21">
    <property type="entry name" value="LIPOPROTEIN YIAD-RELATED"/>
    <property type="match status" value="1"/>
</dbReference>
<dbReference type="PROSITE" id="PS51123">
    <property type="entry name" value="OMPA_2"/>
    <property type="match status" value="1"/>
</dbReference>
<evidence type="ECO:0000256" key="3">
    <source>
        <dbReference type="ARBA" id="ARBA00023237"/>
    </source>
</evidence>
<reference evidence="8 9" key="1">
    <citation type="submission" date="2022-10" db="EMBL/GenBank/DDBJ databases">
        <title>Erythrobacter sp. sf7 Genome sequencing.</title>
        <authorList>
            <person name="Park S."/>
        </authorList>
    </citation>
    <scope>NUCLEOTIDE SEQUENCE [LARGE SCALE GENOMIC DNA]</scope>
    <source>
        <strain evidence="9">sf7</strain>
    </source>
</reference>
<dbReference type="Pfam" id="PF00691">
    <property type="entry name" value="OmpA"/>
    <property type="match status" value="1"/>
</dbReference>
<feature type="domain" description="OmpA-like" evidence="7">
    <location>
        <begin position="127"/>
        <end position="241"/>
    </location>
</feature>
<name>A0ABT5JQA6_9SPHN</name>
<dbReference type="InterPro" id="IPR006664">
    <property type="entry name" value="OMP_bac"/>
</dbReference>
<dbReference type="RefSeq" id="WP_273678167.1">
    <property type="nucleotide sequence ID" value="NZ_JAQQXQ010000007.1"/>
</dbReference>
<feature type="chain" id="PRO_5045053817" evidence="6">
    <location>
        <begin position="25"/>
        <end position="241"/>
    </location>
</feature>
<dbReference type="EMBL" id="JAQQXQ010000007">
    <property type="protein sequence ID" value="MDC8754952.1"/>
    <property type="molecule type" value="Genomic_DNA"/>
</dbReference>
<evidence type="ECO:0000256" key="5">
    <source>
        <dbReference type="SAM" id="MobiDB-lite"/>
    </source>
</evidence>
<evidence type="ECO:0000313" key="9">
    <source>
        <dbReference type="Proteomes" id="UP001216558"/>
    </source>
</evidence>
<dbReference type="CDD" id="cd07185">
    <property type="entry name" value="OmpA_C-like"/>
    <property type="match status" value="1"/>
</dbReference>
<organism evidence="8 9">
    <name type="scientific">Erythrobacter fulvus</name>
    <dbReference type="NCBI Taxonomy" id="2987523"/>
    <lineage>
        <taxon>Bacteria</taxon>
        <taxon>Pseudomonadati</taxon>
        <taxon>Pseudomonadota</taxon>
        <taxon>Alphaproteobacteria</taxon>
        <taxon>Sphingomonadales</taxon>
        <taxon>Erythrobacteraceae</taxon>
        <taxon>Erythrobacter/Porphyrobacter group</taxon>
        <taxon>Erythrobacter</taxon>
    </lineage>
</organism>
<keyword evidence="9" id="KW-1185">Reference proteome</keyword>
<evidence type="ECO:0000256" key="2">
    <source>
        <dbReference type="ARBA" id="ARBA00023136"/>
    </source>
</evidence>
<evidence type="ECO:0000256" key="6">
    <source>
        <dbReference type="SAM" id="SignalP"/>
    </source>
</evidence>
<evidence type="ECO:0000313" key="8">
    <source>
        <dbReference type="EMBL" id="MDC8754952.1"/>
    </source>
</evidence>
<accession>A0ABT5JQA6</accession>
<dbReference type="InterPro" id="IPR050330">
    <property type="entry name" value="Bact_OuterMem_StrucFunc"/>
</dbReference>
<protein>
    <submittedName>
        <fullName evidence="8">OmpA family protein</fullName>
    </submittedName>
</protein>
<keyword evidence="2 4" id="KW-0472">Membrane</keyword>
<evidence type="ECO:0000259" key="7">
    <source>
        <dbReference type="PROSITE" id="PS51123"/>
    </source>
</evidence>
<comment type="subcellular location">
    <subcellularLocation>
        <location evidence="1">Cell outer membrane</location>
    </subcellularLocation>
</comment>
<dbReference type="InterPro" id="IPR006665">
    <property type="entry name" value="OmpA-like"/>
</dbReference>